<dbReference type="InterPro" id="IPR004099">
    <property type="entry name" value="Pyr_nucl-diS_OxRdtase_dimer"/>
</dbReference>
<dbReference type="GO" id="GO:0045454">
    <property type="term" value="P:cell redox homeostasis"/>
    <property type="evidence" value="ECO:0007669"/>
    <property type="project" value="InterPro"/>
</dbReference>
<evidence type="ECO:0000256" key="5">
    <source>
        <dbReference type="ARBA" id="ARBA00022857"/>
    </source>
</evidence>
<evidence type="ECO:0000256" key="7">
    <source>
        <dbReference type="ARBA" id="ARBA00023157"/>
    </source>
</evidence>
<keyword evidence="18" id="KW-1185">Reference proteome</keyword>
<keyword evidence="7" id="KW-1015">Disulfide bond</keyword>
<comment type="similarity">
    <text evidence="1 13">Belongs to the class-I pyridine nucleotide-disulfide oxidoreductase family.</text>
</comment>
<evidence type="ECO:0000256" key="12">
    <source>
        <dbReference type="PIRSR" id="PIRSR000350-4"/>
    </source>
</evidence>
<organism evidence="17 18">
    <name type="scientific">Euhalothece natronophila Z-M001</name>
    <dbReference type="NCBI Taxonomy" id="522448"/>
    <lineage>
        <taxon>Bacteria</taxon>
        <taxon>Bacillati</taxon>
        <taxon>Cyanobacteriota</taxon>
        <taxon>Cyanophyceae</taxon>
        <taxon>Oscillatoriophycideae</taxon>
        <taxon>Chroococcales</taxon>
        <taxon>Halothecacae</taxon>
        <taxon>Halothece cluster</taxon>
        <taxon>Euhalothece</taxon>
    </lineage>
</organism>
<dbReference type="PANTHER" id="PTHR42737:SF2">
    <property type="entry name" value="GLUTATHIONE REDUCTASE"/>
    <property type="match status" value="1"/>
</dbReference>
<dbReference type="PIRSF" id="PIRSF000350">
    <property type="entry name" value="Mercury_reductase_MerA"/>
    <property type="match status" value="1"/>
</dbReference>
<evidence type="ECO:0000256" key="6">
    <source>
        <dbReference type="ARBA" id="ARBA00023002"/>
    </source>
</evidence>
<keyword evidence="3 13" id="KW-0285">Flavoprotein</keyword>
<comment type="catalytic activity">
    <reaction evidence="9 14">
        <text>2 glutathione + NADP(+) = glutathione disulfide + NADPH + H(+)</text>
        <dbReference type="Rhea" id="RHEA:11740"/>
        <dbReference type="ChEBI" id="CHEBI:15378"/>
        <dbReference type="ChEBI" id="CHEBI:57783"/>
        <dbReference type="ChEBI" id="CHEBI:57925"/>
        <dbReference type="ChEBI" id="CHEBI:58297"/>
        <dbReference type="ChEBI" id="CHEBI:58349"/>
        <dbReference type="EC" id="1.8.1.7"/>
    </reaction>
</comment>
<sequence length="451" mass="49090">MAYDYDLFVIGGGSGGIAAARRATEYGAKVGLAEFDRLGGTCVNRGCIPKKLMVYASHFPHWFEDAKDYGWSVGEASLDWKKMTTAVNGEVARLNGVYQRNLDKAEVTVYRGYAQFVDAHTLTIGDEKITADKILIAVGGIPEKIDAPGIEHTIVSDDMFTLPEQPKRFVVLGGGYIGVEFACILNALGSQVTQIIRRPYILRGFDNDLREHLQNSLIEEGLQVLDDTEVKSIEKTKEGLKLTTKGNHEETITADVVLTATGRIPRLEKLGLENTDVKVKDGAIAVNDYSCTTVPNIFAVGDCTNRINLTPVAIQEGRAFADTEFGGKNRVMSHENVPSAVFSSPEAASVGLTEQDAKAKYGDNAIDIYRAKFGSTYFSLTRRKEKAMLKLVVERNSDRVLGAHMVGEAAAEIMQGVAVAVKMGAKKADFDATVAIHPSVAEEFVTMRNPL</sequence>
<feature type="disulfide bond" description="Redox-active" evidence="12">
    <location>
        <begin position="42"/>
        <end position="47"/>
    </location>
</feature>
<dbReference type="Gene3D" id="3.50.50.60">
    <property type="entry name" value="FAD/NAD(P)-binding domain"/>
    <property type="match status" value="2"/>
</dbReference>
<dbReference type="GO" id="GO:0004362">
    <property type="term" value="F:glutathione-disulfide reductase (NADPH) activity"/>
    <property type="evidence" value="ECO:0007669"/>
    <property type="project" value="UniProtKB-EC"/>
</dbReference>
<comment type="subunit">
    <text evidence="2">Homodimer.</text>
</comment>
<evidence type="ECO:0000256" key="2">
    <source>
        <dbReference type="ARBA" id="ARBA00011738"/>
    </source>
</evidence>
<name>A0A5B8NQ86_9CHRO</name>
<dbReference type="PRINTS" id="PR00411">
    <property type="entry name" value="PNDRDTASEI"/>
</dbReference>
<protein>
    <recommendedName>
        <fullName evidence="14">Glutathione reductase</fullName>
        <shortName evidence="14">GRase</shortName>
        <ecNumber evidence="14">1.8.1.7</ecNumber>
    </recommendedName>
</protein>
<dbReference type="RefSeq" id="WP_146296033.1">
    <property type="nucleotide sequence ID" value="NZ_CP042326.1"/>
</dbReference>
<dbReference type="InterPro" id="IPR036188">
    <property type="entry name" value="FAD/NAD-bd_sf"/>
</dbReference>
<feature type="binding site" evidence="11">
    <location>
        <position position="262"/>
    </location>
    <ligand>
        <name>NAD(+)</name>
        <dbReference type="ChEBI" id="CHEBI:57540"/>
    </ligand>
</feature>
<keyword evidence="5 14" id="KW-0521">NADP</keyword>
<gene>
    <name evidence="17" type="primary">gorA</name>
    <name evidence="17" type="ORF">FRE64_10535</name>
</gene>
<evidence type="ECO:0000256" key="1">
    <source>
        <dbReference type="ARBA" id="ARBA00007532"/>
    </source>
</evidence>
<evidence type="ECO:0000256" key="4">
    <source>
        <dbReference type="ARBA" id="ARBA00022827"/>
    </source>
</evidence>
<reference evidence="17" key="1">
    <citation type="submission" date="2019-08" db="EMBL/GenBank/DDBJ databases">
        <title>Carotenoids and Carotenoid Binding Proteins in the Halophilic Cyanobacterium Euhalothece sp. ZM00.</title>
        <authorList>
            <person name="Cho S.M."/>
            <person name="Song J.Y."/>
            <person name="Park Y.-I."/>
        </authorList>
    </citation>
    <scope>NUCLEOTIDE SEQUENCE [LARGE SCALE GENOMIC DNA]</scope>
    <source>
        <strain evidence="17">Z-M001</strain>
    </source>
</reference>
<feature type="domain" description="Pyridine nucleotide-disulphide oxidoreductase dimerisation" evidence="15">
    <location>
        <begin position="337"/>
        <end position="447"/>
    </location>
</feature>
<dbReference type="GO" id="GO:0050661">
    <property type="term" value="F:NADP binding"/>
    <property type="evidence" value="ECO:0007669"/>
    <property type="project" value="InterPro"/>
</dbReference>
<feature type="binding site" evidence="11">
    <location>
        <position position="302"/>
    </location>
    <ligand>
        <name>FAD</name>
        <dbReference type="ChEBI" id="CHEBI:57692"/>
    </ligand>
</feature>
<dbReference type="KEGG" id="enn:FRE64_10535"/>
<accession>A0A5B8NQ86</accession>
<dbReference type="EMBL" id="CP042326">
    <property type="protein sequence ID" value="QDZ40350.1"/>
    <property type="molecule type" value="Genomic_DNA"/>
</dbReference>
<comment type="cofactor">
    <cofactor evidence="11">
        <name>FAD</name>
        <dbReference type="ChEBI" id="CHEBI:57692"/>
    </cofactor>
    <text evidence="11">Binds 1 FAD per subunit.</text>
</comment>
<dbReference type="InterPro" id="IPR012999">
    <property type="entry name" value="Pyr_OxRdtase_I_AS"/>
</dbReference>
<dbReference type="AlphaFoldDB" id="A0A5B8NQ86"/>
<evidence type="ECO:0000313" key="18">
    <source>
        <dbReference type="Proteomes" id="UP000318453"/>
    </source>
</evidence>
<dbReference type="Gene3D" id="3.30.390.30">
    <property type="match status" value="1"/>
</dbReference>
<keyword evidence="6 13" id="KW-0560">Oxidoreductase</keyword>
<evidence type="ECO:0000256" key="11">
    <source>
        <dbReference type="PIRSR" id="PIRSR000350-3"/>
    </source>
</evidence>
<dbReference type="Pfam" id="PF07992">
    <property type="entry name" value="Pyr_redox_2"/>
    <property type="match status" value="1"/>
</dbReference>
<proteinExistence type="inferred from homology"/>
<dbReference type="Pfam" id="PF02852">
    <property type="entry name" value="Pyr_redox_dim"/>
    <property type="match status" value="1"/>
</dbReference>
<feature type="active site" description="Proton acceptor" evidence="10">
    <location>
        <position position="437"/>
    </location>
</feature>
<dbReference type="NCBIfam" id="NF004776">
    <property type="entry name" value="PRK06116.1"/>
    <property type="match status" value="1"/>
</dbReference>
<dbReference type="PROSITE" id="PS00076">
    <property type="entry name" value="PYRIDINE_REDOX_1"/>
    <property type="match status" value="1"/>
</dbReference>
<evidence type="ECO:0000256" key="14">
    <source>
        <dbReference type="RuleBase" id="RU365040"/>
    </source>
</evidence>
<evidence type="ECO:0000259" key="16">
    <source>
        <dbReference type="Pfam" id="PF07992"/>
    </source>
</evidence>
<dbReference type="InterPro" id="IPR006324">
    <property type="entry name" value="GSHR"/>
</dbReference>
<dbReference type="SUPFAM" id="SSF51905">
    <property type="entry name" value="FAD/NAD(P)-binding domain"/>
    <property type="match status" value="1"/>
</dbReference>
<dbReference type="InterPro" id="IPR023753">
    <property type="entry name" value="FAD/NAD-binding_dom"/>
</dbReference>
<dbReference type="OrthoDB" id="9807946at2"/>
<dbReference type="GO" id="GO:0006749">
    <property type="term" value="P:glutathione metabolic process"/>
    <property type="evidence" value="ECO:0007669"/>
    <property type="project" value="InterPro"/>
</dbReference>
<dbReference type="GO" id="GO:0005829">
    <property type="term" value="C:cytosol"/>
    <property type="evidence" value="ECO:0007669"/>
    <property type="project" value="TreeGrafter"/>
</dbReference>
<comment type="function">
    <text evidence="14">Catalyzes the reduction of glutathione disulfide (GSSG) to reduced glutathione (GSH).</text>
</comment>
<evidence type="ECO:0000256" key="3">
    <source>
        <dbReference type="ARBA" id="ARBA00022630"/>
    </source>
</evidence>
<keyword evidence="11" id="KW-0520">NAD</keyword>
<dbReference type="Proteomes" id="UP000318453">
    <property type="component" value="Chromosome"/>
</dbReference>
<dbReference type="GO" id="GO:0050660">
    <property type="term" value="F:flavin adenine dinucleotide binding"/>
    <property type="evidence" value="ECO:0007669"/>
    <property type="project" value="InterPro"/>
</dbReference>
<dbReference type="InterPro" id="IPR001100">
    <property type="entry name" value="Pyr_nuc-diS_OxRdtase"/>
</dbReference>
<evidence type="ECO:0000259" key="15">
    <source>
        <dbReference type="Pfam" id="PF02852"/>
    </source>
</evidence>
<evidence type="ECO:0000256" key="9">
    <source>
        <dbReference type="ARBA" id="ARBA00049142"/>
    </source>
</evidence>
<dbReference type="InterPro" id="IPR016156">
    <property type="entry name" value="FAD/NAD-linked_Rdtase_dimer_sf"/>
</dbReference>
<feature type="binding site" evidence="11">
    <location>
        <position position="51"/>
    </location>
    <ligand>
        <name>FAD</name>
        <dbReference type="ChEBI" id="CHEBI:57692"/>
    </ligand>
</feature>
<feature type="domain" description="FAD/NAD(P)-binding" evidence="16">
    <location>
        <begin position="5"/>
        <end position="317"/>
    </location>
</feature>
<evidence type="ECO:0000256" key="10">
    <source>
        <dbReference type="PIRSR" id="PIRSR000350-2"/>
    </source>
</evidence>
<evidence type="ECO:0000256" key="13">
    <source>
        <dbReference type="RuleBase" id="RU003691"/>
    </source>
</evidence>
<dbReference type="InterPro" id="IPR046952">
    <property type="entry name" value="GSHR/TRXR-like"/>
</dbReference>
<keyword evidence="11" id="KW-0547">Nucleotide-binding</keyword>
<evidence type="ECO:0000313" key="17">
    <source>
        <dbReference type="EMBL" id="QDZ40350.1"/>
    </source>
</evidence>
<evidence type="ECO:0000256" key="8">
    <source>
        <dbReference type="ARBA" id="ARBA00023284"/>
    </source>
</evidence>
<dbReference type="PRINTS" id="PR00368">
    <property type="entry name" value="FADPNR"/>
</dbReference>
<dbReference type="PANTHER" id="PTHR42737">
    <property type="entry name" value="GLUTATHIONE REDUCTASE"/>
    <property type="match status" value="1"/>
</dbReference>
<dbReference type="EC" id="1.8.1.7" evidence="14"/>
<keyword evidence="4 11" id="KW-0274">FAD</keyword>
<dbReference type="GO" id="GO:0034599">
    <property type="term" value="P:cellular response to oxidative stress"/>
    <property type="evidence" value="ECO:0007669"/>
    <property type="project" value="TreeGrafter"/>
</dbReference>
<dbReference type="SUPFAM" id="SSF55424">
    <property type="entry name" value="FAD/NAD-linked reductases, dimerisation (C-terminal) domain"/>
    <property type="match status" value="1"/>
</dbReference>
<keyword evidence="8 13" id="KW-0676">Redox-active center</keyword>
<dbReference type="NCBIfam" id="TIGR01424">
    <property type="entry name" value="gluta_reduc_2"/>
    <property type="match status" value="1"/>
</dbReference>
<feature type="binding site" evidence="11">
    <location>
        <begin position="173"/>
        <end position="180"/>
    </location>
    <ligand>
        <name>NAD(+)</name>
        <dbReference type="ChEBI" id="CHEBI:57540"/>
    </ligand>
</feature>